<evidence type="ECO:0000313" key="2">
    <source>
        <dbReference type="Proteomes" id="UP000540989"/>
    </source>
</evidence>
<organism evidence="1 2">
    <name type="scientific">Granulicella aggregans</name>
    <dbReference type="NCBI Taxonomy" id="474949"/>
    <lineage>
        <taxon>Bacteria</taxon>
        <taxon>Pseudomonadati</taxon>
        <taxon>Acidobacteriota</taxon>
        <taxon>Terriglobia</taxon>
        <taxon>Terriglobales</taxon>
        <taxon>Acidobacteriaceae</taxon>
        <taxon>Granulicella</taxon>
    </lineage>
</organism>
<reference evidence="1 2" key="1">
    <citation type="submission" date="2020-08" db="EMBL/GenBank/DDBJ databases">
        <title>Genomic Encyclopedia of Type Strains, Phase IV (KMG-V): Genome sequencing to study the core and pangenomes of soil and plant-associated prokaryotes.</title>
        <authorList>
            <person name="Whitman W."/>
        </authorList>
    </citation>
    <scope>NUCLEOTIDE SEQUENCE [LARGE SCALE GENOMIC DNA]</scope>
    <source>
        <strain evidence="1 2">M8UP14</strain>
    </source>
</reference>
<keyword evidence="2" id="KW-1185">Reference proteome</keyword>
<name>A0A7W8E3B4_9BACT</name>
<sequence length="41" mass="4466">MPGLLRLRGGVRFVFRKSVPSVARGSDTRDEALTLVPNPLS</sequence>
<dbReference type="EMBL" id="JACHIP010000003">
    <property type="protein sequence ID" value="MBB5057798.1"/>
    <property type="molecule type" value="Genomic_DNA"/>
</dbReference>
<dbReference type="Proteomes" id="UP000540989">
    <property type="component" value="Unassembled WGS sequence"/>
</dbReference>
<accession>A0A7W8E3B4</accession>
<dbReference type="AlphaFoldDB" id="A0A7W8E3B4"/>
<proteinExistence type="predicted"/>
<gene>
    <name evidence="1" type="ORF">HDF16_002504</name>
</gene>
<protein>
    <submittedName>
        <fullName evidence="1">Uncharacterized protein</fullName>
    </submittedName>
</protein>
<comment type="caution">
    <text evidence="1">The sequence shown here is derived from an EMBL/GenBank/DDBJ whole genome shotgun (WGS) entry which is preliminary data.</text>
</comment>
<evidence type="ECO:0000313" key="1">
    <source>
        <dbReference type="EMBL" id="MBB5057798.1"/>
    </source>
</evidence>